<dbReference type="AlphaFoldDB" id="A0A8S3BTA3"/>
<gene>
    <name evidence="1" type="ORF">BYL167_LOCUS50170</name>
    <name evidence="2" type="ORF">GIL414_LOCUS58407</name>
</gene>
<protein>
    <submittedName>
        <fullName evidence="1">Uncharacterized protein</fullName>
    </submittedName>
</protein>
<name>A0A8S3BTA3_9BILA</name>
<sequence length="40" mass="4439">MGDMAEYDKQNNTFRILGRSSVDIIKSGGYKISSLDIESV</sequence>
<dbReference type="EMBL" id="CAJOBJ010215647">
    <property type="protein sequence ID" value="CAF5021429.1"/>
    <property type="molecule type" value="Genomic_DNA"/>
</dbReference>
<dbReference type="EMBL" id="CAJOBH010152181">
    <property type="protein sequence ID" value="CAF4850047.1"/>
    <property type="molecule type" value="Genomic_DNA"/>
</dbReference>
<dbReference type="SUPFAM" id="SSF56801">
    <property type="entry name" value="Acetyl-CoA synthetase-like"/>
    <property type="match status" value="1"/>
</dbReference>
<proteinExistence type="predicted"/>
<reference evidence="1" key="1">
    <citation type="submission" date="2021-02" db="EMBL/GenBank/DDBJ databases">
        <authorList>
            <person name="Nowell W R."/>
        </authorList>
    </citation>
    <scope>NUCLEOTIDE SEQUENCE</scope>
</reference>
<organism evidence="1 3">
    <name type="scientific">Rotaria magnacalcarata</name>
    <dbReference type="NCBI Taxonomy" id="392030"/>
    <lineage>
        <taxon>Eukaryota</taxon>
        <taxon>Metazoa</taxon>
        <taxon>Spiralia</taxon>
        <taxon>Gnathifera</taxon>
        <taxon>Rotifera</taxon>
        <taxon>Eurotatoria</taxon>
        <taxon>Bdelloidea</taxon>
        <taxon>Philodinida</taxon>
        <taxon>Philodinidae</taxon>
        <taxon>Rotaria</taxon>
    </lineage>
</organism>
<accession>A0A8S3BTA3</accession>
<dbReference type="Proteomes" id="UP000681967">
    <property type="component" value="Unassembled WGS sequence"/>
</dbReference>
<feature type="non-terminal residue" evidence="1">
    <location>
        <position position="1"/>
    </location>
</feature>
<comment type="caution">
    <text evidence="1">The sequence shown here is derived from an EMBL/GenBank/DDBJ whole genome shotgun (WGS) entry which is preliminary data.</text>
</comment>
<evidence type="ECO:0000313" key="2">
    <source>
        <dbReference type="EMBL" id="CAF5021429.1"/>
    </source>
</evidence>
<evidence type="ECO:0000313" key="3">
    <source>
        <dbReference type="Proteomes" id="UP000681967"/>
    </source>
</evidence>
<evidence type="ECO:0000313" key="1">
    <source>
        <dbReference type="EMBL" id="CAF4850047.1"/>
    </source>
</evidence>
<dbReference type="Proteomes" id="UP000681720">
    <property type="component" value="Unassembled WGS sequence"/>
</dbReference>